<keyword evidence="2" id="KW-0479">Metal-binding</keyword>
<organism evidence="7">
    <name type="scientific">Clostridioides difficile</name>
    <name type="common">Peptoclostridium difficile</name>
    <dbReference type="NCBI Taxonomy" id="1496"/>
    <lineage>
        <taxon>Bacteria</taxon>
        <taxon>Bacillati</taxon>
        <taxon>Bacillota</taxon>
        <taxon>Clostridia</taxon>
        <taxon>Peptostreptococcales</taxon>
        <taxon>Peptostreptococcaceae</taxon>
        <taxon>Clostridioides</taxon>
    </lineage>
</organism>
<dbReference type="GO" id="GO:0046872">
    <property type="term" value="F:metal ion binding"/>
    <property type="evidence" value="ECO:0007669"/>
    <property type="project" value="UniProtKB-KW"/>
</dbReference>
<evidence type="ECO:0000313" key="8">
    <source>
        <dbReference type="EMBL" id="CDT41912.1"/>
    </source>
</evidence>
<dbReference type="SUPFAM" id="SSF52218">
    <property type="entry name" value="Flavoproteins"/>
    <property type="match status" value="1"/>
</dbReference>
<dbReference type="SUPFAM" id="SSF54862">
    <property type="entry name" value="4Fe-4S ferredoxins"/>
    <property type="match status" value="1"/>
</dbReference>
<evidence type="ECO:0000256" key="4">
    <source>
        <dbReference type="ARBA" id="ARBA00023014"/>
    </source>
</evidence>
<dbReference type="InterPro" id="IPR017900">
    <property type="entry name" value="4Fe4S_Fe_S_CS"/>
</dbReference>
<accession>A0A069AGK3</accession>
<dbReference type="InterPro" id="IPR047964">
    <property type="entry name" value="EFR1-like"/>
</dbReference>
<evidence type="ECO:0000256" key="1">
    <source>
        <dbReference type="ARBA" id="ARBA00022485"/>
    </source>
</evidence>
<keyword evidence="1" id="KW-0004">4Fe-4S</keyword>
<dbReference type="PROSITE" id="PS51379">
    <property type="entry name" value="4FE4S_FER_2"/>
    <property type="match status" value="1"/>
</dbReference>
<protein>
    <submittedName>
        <fullName evidence="6">4Fe-4S binding domain protein</fullName>
    </submittedName>
    <submittedName>
        <fullName evidence="7">Putative iron-sulfur protein</fullName>
    </submittedName>
</protein>
<reference evidence="7" key="1">
    <citation type="submission" date="2014-07" db="EMBL/GenBank/DDBJ databases">
        <authorList>
            <person name="Monot Marc"/>
        </authorList>
    </citation>
    <scope>NUCLEOTIDE SEQUENCE</scope>
    <source>
        <strain evidence="8">7032989</strain>
        <strain evidence="6">7032994</strain>
    </source>
</reference>
<evidence type="ECO:0000256" key="3">
    <source>
        <dbReference type="ARBA" id="ARBA00023004"/>
    </source>
</evidence>
<proteinExistence type="predicted"/>
<evidence type="ECO:0000313" key="6">
    <source>
        <dbReference type="EMBL" id="CDS84216.1"/>
    </source>
</evidence>
<name>A0A069AGK3_CLODI</name>
<dbReference type="EMBL" id="LK932360">
    <property type="protein sequence ID" value="CDS84216.1"/>
    <property type="molecule type" value="Genomic_DNA"/>
</dbReference>
<dbReference type="RefSeq" id="WP_021366729.1">
    <property type="nucleotide sequence ID" value="NZ_BBYB01000071.1"/>
</dbReference>
<dbReference type="PANTHER" id="PTHR43687:SF1">
    <property type="entry name" value="FERREDOXIN III"/>
    <property type="match status" value="1"/>
</dbReference>
<dbReference type="Gene3D" id="3.40.50.360">
    <property type="match status" value="1"/>
</dbReference>
<sequence length="253" mass="28486">MIGIYFSGTGNSRYCVEKFLQEYDITANSYSIEDNELLQHINNHENIIFSYPVQYSNVPKILKDFIINHSTLWNGKRVFIIATMALFSGDGSGVLSRILKKYGAITVGGLHVKMPDSIGDEKVLKHSLEYNRKLVIKAEKKVTKAAKKLKHGSPPKEGLGFLSHIVGLFGQRLYFINKTNMCTDKLKINTEECIVCGKCVNLCPMKNLVIKNCMIVANGQCTMCYRCVNNCDKKAITLLGKKVVEQSNIKKYM</sequence>
<dbReference type="Pfam" id="PF12724">
    <property type="entry name" value="Flavodoxin_5"/>
    <property type="match status" value="1"/>
</dbReference>
<dbReference type="EMBL" id="LK932516">
    <property type="protein sequence ID" value="CDS87571.1"/>
    <property type="molecule type" value="Genomic_DNA"/>
</dbReference>
<dbReference type="Gene3D" id="3.30.70.20">
    <property type="match status" value="1"/>
</dbReference>
<dbReference type="InterPro" id="IPR029039">
    <property type="entry name" value="Flavoprotein-like_sf"/>
</dbReference>
<dbReference type="PROSITE" id="PS00198">
    <property type="entry name" value="4FE4S_FER_1"/>
    <property type="match status" value="1"/>
</dbReference>
<keyword evidence="4" id="KW-0411">Iron-sulfur</keyword>
<dbReference type="PANTHER" id="PTHR43687">
    <property type="entry name" value="ADENYLYLSULFATE REDUCTASE, BETA SUBUNIT"/>
    <property type="match status" value="1"/>
</dbReference>
<gene>
    <name evidence="8" type="ORF">BN1095_470059</name>
    <name evidence="7" type="ORF">BN1096_620106</name>
    <name evidence="6" type="ORF">BN1097_250107</name>
</gene>
<dbReference type="GO" id="GO:0051539">
    <property type="term" value="F:4 iron, 4 sulfur cluster binding"/>
    <property type="evidence" value="ECO:0007669"/>
    <property type="project" value="UniProtKB-KW"/>
</dbReference>
<evidence type="ECO:0000256" key="2">
    <source>
        <dbReference type="ARBA" id="ARBA00022723"/>
    </source>
</evidence>
<evidence type="ECO:0000313" key="7">
    <source>
        <dbReference type="EMBL" id="CDS87571.1"/>
    </source>
</evidence>
<dbReference type="InterPro" id="IPR050572">
    <property type="entry name" value="Fe-S_Ferredoxin"/>
</dbReference>
<dbReference type="InterPro" id="IPR017896">
    <property type="entry name" value="4Fe4S_Fe-S-bd"/>
</dbReference>
<dbReference type="EMBL" id="LK933149">
    <property type="protein sequence ID" value="CDT41912.1"/>
    <property type="molecule type" value="Genomic_DNA"/>
</dbReference>
<dbReference type="NCBIfam" id="NF038196">
    <property type="entry name" value="ferrodoxin_EFR1"/>
    <property type="match status" value="1"/>
</dbReference>
<dbReference type="AlphaFoldDB" id="A0A069AGK3"/>
<dbReference type="InterPro" id="IPR026816">
    <property type="entry name" value="Flavodoxin_dom"/>
</dbReference>
<keyword evidence="3" id="KW-0408">Iron</keyword>
<evidence type="ECO:0000259" key="5">
    <source>
        <dbReference type="PROSITE" id="PS51379"/>
    </source>
</evidence>
<dbReference type="Pfam" id="PF00037">
    <property type="entry name" value="Fer4"/>
    <property type="match status" value="1"/>
</dbReference>
<feature type="domain" description="4Fe-4S ferredoxin-type" evidence="5">
    <location>
        <begin position="184"/>
        <end position="213"/>
    </location>
</feature>